<reference evidence="2 3" key="1">
    <citation type="submission" date="2024-10" db="EMBL/GenBank/DDBJ databases">
        <title>The Natural Products Discovery Center: Release of the First 8490 Sequenced Strains for Exploring Actinobacteria Biosynthetic Diversity.</title>
        <authorList>
            <person name="Kalkreuter E."/>
            <person name="Kautsar S.A."/>
            <person name="Yang D."/>
            <person name="Bader C.D."/>
            <person name="Teijaro C.N."/>
            <person name="Fluegel L."/>
            <person name="Davis C.M."/>
            <person name="Simpson J.R."/>
            <person name="Lauterbach L."/>
            <person name="Steele A.D."/>
            <person name="Gui C."/>
            <person name="Meng S."/>
            <person name="Li G."/>
            <person name="Viehrig K."/>
            <person name="Ye F."/>
            <person name="Su P."/>
            <person name="Kiefer A.F."/>
            <person name="Nichols A."/>
            <person name="Cepeda A.J."/>
            <person name="Yan W."/>
            <person name="Fan B."/>
            <person name="Jiang Y."/>
            <person name="Adhikari A."/>
            <person name="Zheng C.-J."/>
            <person name="Schuster L."/>
            <person name="Cowan T.M."/>
            <person name="Smanski M.J."/>
            <person name="Chevrette M.G."/>
            <person name="De Carvalho L.P.S."/>
            <person name="Shen B."/>
        </authorList>
    </citation>
    <scope>NUCLEOTIDE SEQUENCE [LARGE SCALE GENOMIC DNA]</scope>
    <source>
        <strain evidence="2 3">NPDC015755</strain>
    </source>
</reference>
<keyword evidence="3" id="KW-1185">Reference proteome</keyword>
<name>A0ABW6Y616_9ACTN</name>
<evidence type="ECO:0000256" key="1">
    <source>
        <dbReference type="SAM" id="MobiDB-lite"/>
    </source>
</evidence>
<comment type="caution">
    <text evidence="2">The sequence shown here is derived from an EMBL/GenBank/DDBJ whole genome shotgun (WGS) entry which is preliminary data.</text>
</comment>
<evidence type="ECO:0000313" key="3">
    <source>
        <dbReference type="Proteomes" id="UP001603013"/>
    </source>
</evidence>
<gene>
    <name evidence="2" type="ORF">ACF05T_03885</name>
</gene>
<feature type="region of interest" description="Disordered" evidence="1">
    <location>
        <begin position="86"/>
        <end position="134"/>
    </location>
</feature>
<feature type="compositionally biased region" description="Basic residues" evidence="1">
    <location>
        <begin position="86"/>
        <end position="100"/>
    </location>
</feature>
<evidence type="ECO:0000313" key="2">
    <source>
        <dbReference type="EMBL" id="MFF8275249.1"/>
    </source>
</evidence>
<feature type="compositionally biased region" description="Polar residues" evidence="1">
    <location>
        <begin position="120"/>
        <end position="134"/>
    </location>
</feature>
<proteinExistence type="predicted"/>
<protein>
    <submittedName>
        <fullName evidence="2">Uncharacterized protein</fullName>
    </submittedName>
</protein>
<dbReference type="EMBL" id="JBIBSM010000002">
    <property type="protein sequence ID" value="MFF8275249.1"/>
    <property type="molecule type" value="Genomic_DNA"/>
</dbReference>
<sequence>MRRLVEDGTLARARAVAAEGVEALCGGPEPRGRRQRPVLEPTKHHEAEYAAGERRPVLVPLVFAERSPLCSTDGPQVLAVTFHAGRHCPARAGRARRRGPARTDARPRPHDRPAEPGGPLTTTASPAGSGSCSA</sequence>
<feature type="compositionally biased region" description="Basic and acidic residues" evidence="1">
    <location>
        <begin position="101"/>
        <end position="114"/>
    </location>
</feature>
<organism evidence="2 3">
    <name type="scientific">Streptomyces lateritius</name>
    <dbReference type="NCBI Taxonomy" id="67313"/>
    <lineage>
        <taxon>Bacteria</taxon>
        <taxon>Bacillati</taxon>
        <taxon>Actinomycetota</taxon>
        <taxon>Actinomycetes</taxon>
        <taxon>Kitasatosporales</taxon>
        <taxon>Streptomycetaceae</taxon>
        <taxon>Streptomyces</taxon>
    </lineage>
</organism>
<dbReference type="Proteomes" id="UP001603013">
    <property type="component" value="Unassembled WGS sequence"/>
</dbReference>
<dbReference type="RefSeq" id="WP_391932986.1">
    <property type="nucleotide sequence ID" value="NZ_JBIBSM010000002.1"/>
</dbReference>
<accession>A0ABW6Y616</accession>